<organism evidence="2 3">
    <name type="scientific">Fodinicurvata halophila</name>
    <dbReference type="NCBI Taxonomy" id="1419723"/>
    <lineage>
        <taxon>Bacteria</taxon>
        <taxon>Pseudomonadati</taxon>
        <taxon>Pseudomonadota</taxon>
        <taxon>Alphaproteobacteria</taxon>
        <taxon>Rhodospirillales</taxon>
        <taxon>Rhodovibrionaceae</taxon>
        <taxon>Fodinicurvata</taxon>
    </lineage>
</organism>
<reference evidence="3" key="1">
    <citation type="journal article" date="2019" name="Int. J. Syst. Evol. Microbiol.">
        <title>The Global Catalogue of Microorganisms (GCM) 10K type strain sequencing project: providing services to taxonomists for standard genome sequencing and annotation.</title>
        <authorList>
            <consortium name="The Broad Institute Genomics Platform"/>
            <consortium name="The Broad Institute Genome Sequencing Center for Infectious Disease"/>
            <person name="Wu L."/>
            <person name="Ma J."/>
        </authorList>
    </citation>
    <scope>NUCLEOTIDE SEQUENCE [LARGE SCALE GENOMIC DNA]</scope>
    <source>
        <strain evidence="3">CECT 8472</strain>
    </source>
</reference>
<dbReference type="RefSeq" id="WP_382422419.1">
    <property type="nucleotide sequence ID" value="NZ_JBHSCW010000005.1"/>
</dbReference>
<dbReference type="PANTHER" id="PTHR11895">
    <property type="entry name" value="TRANSAMIDASE"/>
    <property type="match status" value="1"/>
</dbReference>
<gene>
    <name evidence="2" type="ORF">ACFOW6_10995</name>
</gene>
<proteinExistence type="predicted"/>
<evidence type="ECO:0000313" key="2">
    <source>
        <dbReference type="EMBL" id="MFC4352068.1"/>
    </source>
</evidence>
<dbReference type="InterPro" id="IPR020556">
    <property type="entry name" value="Amidase_CS"/>
</dbReference>
<protein>
    <submittedName>
        <fullName evidence="2">Amidase</fullName>
    </submittedName>
</protein>
<dbReference type="InterPro" id="IPR000120">
    <property type="entry name" value="Amidase"/>
</dbReference>
<accession>A0ABV8UMM9</accession>
<dbReference type="Proteomes" id="UP001595799">
    <property type="component" value="Unassembled WGS sequence"/>
</dbReference>
<feature type="domain" description="Amidase" evidence="1">
    <location>
        <begin position="30"/>
        <end position="451"/>
    </location>
</feature>
<dbReference type="Gene3D" id="3.90.1300.10">
    <property type="entry name" value="Amidase signature (AS) domain"/>
    <property type="match status" value="1"/>
</dbReference>
<evidence type="ECO:0000259" key="1">
    <source>
        <dbReference type="Pfam" id="PF01425"/>
    </source>
</evidence>
<dbReference type="InterPro" id="IPR023631">
    <property type="entry name" value="Amidase_dom"/>
</dbReference>
<name>A0ABV8UMM9_9PROT</name>
<dbReference type="EMBL" id="JBHSCW010000005">
    <property type="protein sequence ID" value="MFC4352068.1"/>
    <property type="molecule type" value="Genomic_DNA"/>
</dbReference>
<dbReference type="PROSITE" id="PS00571">
    <property type="entry name" value="AMIDASES"/>
    <property type="match status" value="1"/>
</dbReference>
<dbReference type="SUPFAM" id="SSF75304">
    <property type="entry name" value="Amidase signature (AS) enzymes"/>
    <property type="match status" value="1"/>
</dbReference>
<dbReference type="PANTHER" id="PTHR11895:SF176">
    <property type="entry name" value="AMIDASE AMID-RELATED"/>
    <property type="match status" value="1"/>
</dbReference>
<evidence type="ECO:0000313" key="3">
    <source>
        <dbReference type="Proteomes" id="UP001595799"/>
    </source>
</evidence>
<comment type="caution">
    <text evidence="2">The sequence shown here is derived from an EMBL/GenBank/DDBJ whole genome shotgun (WGS) entry which is preliminary data.</text>
</comment>
<sequence length="473" mass="49954">MTGLPADPIAPLGLDGFAARFREGDITSEEVTRAYLERIAALDPKLGAYQYIAAEQALRTARAMDQLREAGVDLGPLMGVPVAVKDLLVVDDMPTTGGSKLALQDLMGDEEGPFVQALKRAGCVILGKTKMVEFALGITGVSESRGTPWNPWDPETHRLPGGSSSGSGVATAAGLCAFSIGSDTGGSVRVPAALNGLFGLKTTFGLWPNEGGLSLAPHLDTLGLLTRSASDAAIAFAAINQALGLPENDARHHQAEPARLQALKLGRPRNYFFDDLEPDIATATDQALDSLSRVGATFEELDVPEAPEREDYFPVSLPVSLVASLGRERFEANKHLIDPVIAGRMESALAVMAIDHVALDNRREQSIASAWDRFAGLDAWISPTTASTALPVSDLSDPKTGLAFALSMTRNTQPGNYLELCAATIPLPVDSGKLPIGFQVMCPGGSEAELLAMCLSLEEVFGRAGQPPLEEQA</sequence>
<keyword evidence="3" id="KW-1185">Reference proteome</keyword>
<dbReference type="InterPro" id="IPR036928">
    <property type="entry name" value="AS_sf"/>
</dbReference>
<dbReference type="Pfam" id="PF01425">
    <property type="entry name" value="Amidase"/>
    <property type="match status" value="1"/>
</dbReference>